<evidence type="ECO:0000256" key="4">
    <source>
        <dbReference type="ARBA" id="ARBA00023163"/>
    </source>
</evidence>
<evidence type="ECO:0008006" key="9">
    <source>
        <dbReference type="Google" id="ProtNLM"/>
    </source>
</evidence>
<evidence type="ECO:0000256" key="6">
    <source>
        <dbReference type="SAM" id="MobiDB-lite"/>
    </source>
</evidence>
<sequence length="268" mass="29598">MSLRRNLDECDVQPPQPSDYSDYSACGPNAQVEYAIALTYLCIILRDIYCTFFGPHSARSNRSHTLAETDDALARWSLYAAPFAPPPSDSSAWTVAVDVTSARPPVPFIQAIFESLAGSESLPSLWVFSVTVLFTAMIQLGAEFRFSNPLLAVAAMRRYDSTLYSLRQLSRHVALSARTKVPARSVLVPQIRYFDTKLENNSLTGPPRTELEKAWHALLQNDNIRIPRPALDSLNLKSIYYRDGSHGIGTTVAGYTTAPSAYDICVSA</sequence>
<dbReference type="GO" id="GO:0043386">
    <property type="term" value="P:mycotoxin biosynthetic process"/>
    <property type="evidence" value="ECO:0007669"/>
    <property type="project" value="InterPro"/>
</dbReference>
<accession>A0A6G1JRB5</accession>
<keyword evidence="3" id="KW-0238">DNA-binding</keyword>
<keyword evidence="4" id="KW-0804">Transcription</keyword>
<comment type="similarity">
    <text evidence="5">Belongs to the ustYa family.</text>
</comment>
<keyword evidence="2" id="KW-0805">Transcription regulation</keyword>
<dbReference type="AlphaFoldDB" id="A0A6G1JRB5"/>
<keyword evidence="1" id="KW-0862">Zinc</keyword>
<feature type="region of interest" description="Disordered" evidence="6">
    <location>
        <begin position="1"/>
        <end position="20"/>
    </location>
</feature>
<proteinExistence type="inferred from homology"/>
<gene>
    <name evidence="7" type="ORF">K504DRAFT_539455</name>
</gene>
<dbReference type="PANTHER" id="PTHR47171:SF4">
    <property type="entry name" value="ACETAMIDASE REGULATORY PROTEIN"/>
    <property type="match status" value="1"/>
</dbReference>
<evidence type="ECO:0000313" key="8">
    <source>
        <dbReference type="Proteomes" id="UP000799428"/>
    </source>
</evidence>
<protein>
    <recommendedName>
        <fullName evidence="9">Transcription factor domain-containing protein</fullName>
    </recommendedName>
</protein>
<dbReference type="GO" id="GO:0003677">
    <property type="term" value="F:DNA binding"/>
    <property type="evidence" value="ECO:0007669"/>
    <property type="project" value="UniProtKB-KW"/>
</dbReference>
<dbReference type="Proteomes" id="UP000799428">
    <property type="component" value="Unassembled WGS sequence"/>
</dbReference>
<evidence type="ECO:0000313" key="7">
    <source>
        <dbReference type="EMBL" id="KAF2702771.1"/>
    </source>
</evidence>
<evidence type="ECO:0000256" key="1">
    <source>
        <dbReference type="ARBA" id="ARBA00022833"/>
    </source>
</evidence>
<dbReference type="InterPro" id="IPR021765">
    <property type="entry name" value="UstYa-like"/>
</dbReference>
<reference evidence="7" key="1">
    <citation type="journal article" date="2020" name="Stud. Mycol.">
        <title>101 Dothideomycetes genomes: a test case for predicting lifestyles and emergence of pathogens.</title>
        <authorList>
            <person name="Haridas S."/>
            <person name="Albert R."/>
            <person name="Binder M."/>
            <person name="Bloem J."/>
            <person name="Labutti K."/>
            <person name="Salamov A."/>
            <person name="Andreopoulos B."/>
            <person name="Baker S."/>
            <person name="Barry K."/>
            <person name="Bills G."/>
            <person name="Bluhm B."/>
            <person name="Cannon C."/>
            <person name="Castanera R."/>
            <person name="Culley D."/>
            <person name="Daum C."/>
            <person name="Ezra D."/>
            <person name="Gonzalez J."/>
            <person name="Henrissat B."/>
            <person name="Kuo A."/>
            <person name="Liang C."/>
            <person name="Lipzen A."/>
            <person name="Lutzoni F."/>
            <person name="Magnuson J."/>
            <person name="Mondo S."/>
            <person name="Nolan M."/>
            <person name="Ohm R."/>
            <person name="Pangilinan J."/>
            <person name="Park H.-J."/>
            <person name="Ramirez L."/>
            <person name="Alfaro M."/>
            <person name="Sun H."/>
            <person name="Tritt A."/>
            <person name="Yoshinaga Y."/>
            <person name="Zwiers L.-H."/>
            <person name="Turgeon B."/>
            <person name="Goodwin S."/>
            <person name="Spatafora J."/>
            <person name="Crous P."/>
            <person name="Grigoriev I."/>
        </authorList>
    </citation>
    <scope>NUCLEOTIDE SEQUENCE</scope>
    <source>
        <strain evidence="7">CBS 279.74</strain>
    </source>
</reference>
<evidence type="ECO:0000256" key="5">
    <source>
        <dbReference type="ARBA" id="ARBA00035112"/>
    </source>
</evidence>
<dbReference type="OrthoDB" id="424974at2759"/>
<dbReference type="InterPro" id="IPR052073">
    <property type="entry name" value="Amide_Lactam_Regulators"/>
</dbReference>
<dbReference type="PANTHER" id="PTHR47171">
    <property type="entry name" value="FARA-RELATED"/>
    <property type="match status" value="1"/>
</dbReference>
<dbReference type="Pfam" id="PF11807">
    <property type="entry name" value="UstYa"/>
    <property type="match status" value="1"/>
</dbReference>
<evidence type="ECO:0000256" key="3">
    <source>
        <dbReference type="ARBA" id="ARBA00023125"/>
    </source>
</evidence>
<evidence type="ECO:0000256" key="2">
    <source>
        <dbReference type="ARBA" id="ARBA00023015"/>
    </source>
</evidence>
<dbReference type="EMBL" id="MU005793">
    <property type="protein sequence ID" value="KAF2702771.1"/>
    <property type="molecule type" value="Genomic_DNA"/>
</dbReference>
<name>A0A6G1JRB5_9PLEO</name>
<organism evidence="7 8">
    <name type="scientific">Pleomassaria siparia CBS 279.74</name>
    <dbReference type="NCBI Taxonomy" id="1314801"/>
    <lineage>
        <taxon>Eukaryota</taxon>
        <taxon>Fungi</taxon>
        <taxon>Dikarya</taxon>
        <taxon>Ascomycota</taxon>
        <taxon>Pezizomycotina</taxon>
        <taxon>Dothideomycetes</taxon>
        <taxon>Pleosporomycetidae</taxon>
        <taxon>Pleosporales</taxon>
        <taxon>Pleomassariaceae</taxon>
        <taxon>Pleomassaria</taxon>
    </lineage>
</organism>
<keyword evidence="8" id="KW-1185">Reference proteome</keyword>